<organism evidence="1 2">
    <name type="scientific">Novipirellula rosea</name>
    <dbReference type="NCBI Taxonomy" id="1031540"/>
    <lineage>
        <taxon>Bacteria</taxon>
        <taxon>Pseudomonadati</taxon>
        <taxon>Planctomycetota</taxon>
        <taxon>Planctomycetia</taxon>
        <taxon>Pirellulales</taxon>
        <taxon>Pirellulaceae</taxon>
        <taxon>Novipirellula</taxon>
    </lineage>
</organism>
<accession>A0ABP8MV37</accession>
<sequence length="82" mass="8935">MPSALFCIELTLLTWLDNSLANESTPEVGTFAAPEVFDEGLVENGLAGRGGGAMVEIGFMIWRYGRKRLSDRLGEDRQCLAA</sequence>
<proteinExistence type="predicted"/>
<gene>
    <name evidence="1" type="ORF">GCM10023156_32360</name>
</gene>
<evidence type="ECO:0000313" key="1">
    <source>
        <dbReference type="EMBL" id="GAA4456639.1"/>
    </source>
</evidence>
<keyword evidence="2" id="KW-1185">Reference proteome</keyword>
<name>A0ABP8MV37_9BACT</name>
<comment type="caution">
    <text evidence="1">The sequence shown here is derived from an EMBL/GenBank/DDBJ whole genome shotgun (WGS) entry which is preliminary data.</text>
</comment>
<protein>
    <submittedName>
        <fullName evidence="1">Uncharacterized protein</fullName>
    </submittedName>
</protein>
<evidence type="ECO:0000313" key="2">
    <source>
        <dbReference type="Proteomes" id="UP001500840"/>
    </source>
</evidence>
<reference evidence="2" key="1">
    <citation type="journal article" date="2019" name="Int. J. Syst. Evol. Microbiol.">
        <title>The Global Catalogue of Microorganisms (GCM) 10K type strain sequencing project: providing services to taxonomists for standard genome sequencing and annotation.</title>
        <authorList>
            <consortium name="The Broad Institute Genomics Platform"/>
            <consortium name="The Broad Institute Genome Sequencing Center for Infectious Disease"/>
            <person name="Wu L."/>
            <person name="Ma J."/>
        </authorList>
    </citation>
    <scope>NUCLEOTIDE SEQUENCE [LARGE SCALE GENOMIC DNA]</scope>
    <source>
        <strain evidence="2">JCM 17759</strain>
    </source>
</reference>
<dbReference type="EMBL" id="BAABGA010000037">
    <property type="protein sequence ID" value="GAA4456639.1"/>
    <property type="molecule type" value="Genomic_DNA"/>
</dbReference>
<dbReference type="Proteomes" id="UP001500840">
    <property type="component" value="Unassembled WGS sequence"/>
</dbReference>